<dbReference type="GO" id="GO:0015031">
    <property type="term" value="P:protein transport"/>
    <property type="evidence" value="ECO:0007669"/>
    <property type="project" value="UniProtKB-KW"/>
</dbReference>
<name>A0A8S1LKK2_PARPR</name>
<gene>
    <name evidence="6" type="ORF">PPRIM_AZ9-3.1.T0400064</name>
</gene>
<protein>
    <recommendedName>
        <fullName evidence="4">Importin subunit alpha</fullName>
    </recommendedName>
</protein>
<reference evidence="6" key="1">
    <citation type="submission" date="2021-01" db="EMBL/GenBank/DDBJ databases">
        <authorList>
            <consortium name="Genoscope - CEA"/>
            <person name="William W."/>
        </authorList>
    </citation>
    <scope>NUCLEOTIDE SEQUENCE</scope>
</reference>
<dbReference type="Proteomes" id="UP000688137">
    <property type="component" value="Unassembled WGS sequence"/>
</dbReference>
<evidence type="ECO:0000256" key="1">
    <source>
        <dbReference type="ARBA" id="ARBA00022448"/>
    </source>
</evidence>
<keyword evidence="2" id="KW-0677">Repeat</keyword>
<accession>A0A8S1LKK2</accession>
<dbReference type="InterPro" id="IPR000225">
    <property type="entry name" value="Armadillo"/>
</dbReference>
<dbReference type="OMA" id="EAIWILT"/>
<evidence type="ECO:0000256" key="3">
    <source>
        <dbReference type="ARBA" id="ARBA00022927"/>
    </source>
</evidence>
<dbReference type="EMBL" id="CAJJDM010000039">
    <property type="protein sequence ID" value="CAD8067005.1"/>
    <property type="molecule type" value="Genomic_DNA"/>
</dbReference>
<dbReference type="InterPro" id="IPR024931">
    <property type="entry name" value="Importin_alpha"/>
</dbReference>
<comment type="similarity">
    <text evidence="4">Belongs to the importin alpha family.</text>
</comment>
<keyword evidence="7" id="KW-1185">Reference proteome</keyword>
<evidence type="ECO:0000313" key="6">
    <source>
        <dbReference type="EMBL" id="CAD8067005.1"/>
    </source>
</evidence>
<dbReference type="AlphaFoldDB" id="A0A8S1LKK2"/>
<keyword evidence="1 4" id="KW-0813">Transport</keyword>
<evidence type="ECO:0000256" key="4">
    <source>
        <dbReference type="PIRNR" id="PIRNR005673"/>
    </source>
</evidence>
<dbReference type="Pfam" id="PF00514">
    <property type="entry name" value="Arm"/>
    <property type="match status" value="2"/>
</dbReference>
<dbReference type="PANTHER" id="PTHR23316">
    <property type="entry name" value="IMPORTIN ALPHA"/>
    <property type="match status" value="1"/>
</dbReference>
<proteinExistence type="inferred from homology"/>
<dbReference type="PIRSF" id="PIRSF005673">
    <property type="entry name" value="Importin_alpha"/>
    <property type="match status" value="1"/>
</dbReference>
<dbReference type="SMART" id="SM00185">
    <property type="entry name" value="ARM"/>
    <property type="match status" value="6"/>
</dbReference>
<feature type="repeat" description="ARM" evidence="5">
    <location>
        <begin position="79"/>
        <end position="122"/>
    </location>
</feature>
<evidence type="ECO:0000313" key="7">
    <source>
        <dbReference type="Proteomes" id="UP000688137"/>
    </source>
</evidence>
<sequence>MNYEQILPIYILDNIRQKILKQYEEINENNVNPYIIDMYADMIQSDDIVKQHYGLVAIRKLISTNQNPFDITQSIIENNLVPILIQILDQNSNSLFIFEAIWILTNISSGTNEQTQIVVKYGGIPSILKHLNSIHLSLIEQVCWAMGNIAAEDIEFRNQIIELGGLLKFIEISEQLKQNNNKQLVKLCSWTISNLCRRNPTPTIQKYKVPLIKYFSCIIQEYDDDETLTDSCWALQYISDSNNELVDPHQQIINTGIIPKLISILRNSQVNQIIFPCVRIIGNILTGNDSQTDYILNNDILDVFFHRLKNTRLKDLKREICWSISNITAGNLNQIIRVLDNNNIMILLFQLFKSSSFEVQTEIAWIYSNAMKEIKYQDTMKLIEMGILEIFATTLRLQRTSSKQKQDILISLDSLFQNIRQLYGTEQEYILEFFRKLNQIQKRQEKNQDQNNQYKIEQEYYTKWKNLIQN</sequence>
<organism evidence="6 7">
    <name type="scientific">Paramecium primaurelia</name>
    <dbReference type="NCBI Taxonomy" id="5886"/>
    <lineage>
        <taxon>Eukaryota</taxon>
        <taxon>Sar</taxon>
        <taxon>Alveolata</taxon>
        <taxon>Ciliophora</taxon>
        <taxon>Intramacronucleata</taxon>
        <taxon>Oligohymenophorea</taxon>
        <taxon>Peniculida</taxon>
        <taxon>Parameciidae</taxon>
        <taxon>Paramecium</taxon>
    </lineage>
</organism>
<comment type="caution">
    <text evidence="6">The sequence shown here is derived from an EMBL/GenBank/DDBJ whole genome shotgun (WGS) entry which is preliminary data.</text>
</comment>
<evidence type="ECO:0000256" key="2">
    <source>
        <dbReference type="ARBA" id="ARBA00022737"/>
    </source>
</evidence>
<keyword evidence="3 4" id="KW-0653">Protein transport</keyword>
<dbReference type="PROSITE" id="PS50176">
    <property type="entry name" value="ARM_REPEAT"/>
    <property type="match status" value="1"/>
</dbReference>
<evidence type="ECO:0000256" key="5">
    <source>
        <dbReference type="PROSITE-ProRule" id="PRU00259"/>
    </source>
</evidence>